<evidence type="ECO:0008006" key="4">
    <source>
        <dbReference type="Google" id="ProtNLM"/>
    </source>
</evidence>
<dbReference type="Proteomes" id="UP001628179">
    <property type="component" value="Unassembled WGS sequence"/>
</dbReference>
<sequence>MALEYLFNWAPFRVDALGLVTMLGAAEVDVSLGRLVENPWTEFLPLLGAFVIAGNQFVRPVPGVVLYSISDGIVATDVSGWLARWLNKQELAWNTNTYVWGVRQLPRRVWRHRILPLATGVLLNGGLVALSILLGDWFGFTNSVALTASVVVRWYMLEQNRSFLDSAVQDSTEHRQEFVKAFCLLADGRAISLHAPRGLITKGFLTTPRPYNAFAYRLSRGVAWLSFGVHVISIGQATLFIQIMTVLIMVSATIVCIFGVGSNEYQIGRRISVYQVDTRDVQDRRTVAYARLRLTEVEEASMLSWGLFPQKSNERWWRNYQQLKEEMALKQEPKLAVAAPSLQHD</sequence>
<protein>
    <recommendedName>
        <fullName evidence="4">Transmembrane protein</fullName>
    </recommendedName>
</protein>
<keyword evidence="1" id="KW-1133">Transmembrane helix</keyword>
<feature type="transmembrane region" description="Helical" evidence="1">
    <location>
        <begin position="239"/>
        <end position="260"/>
    </location>
</feature>
<comment type="caution">
    <text evidence="2">The sequence shown here is derived from an EMBL/GenBank/DDBJ whole genome shotgun (WGS) entry which is preliminary data.</text>
</comment>
<keyword evidence="1" id="KW-0812">Transmembrane</keyword>
<dbReference type="GeneID" id="98170821"/>
<proteinExistence type="predicted"/>
<evidence type="ECO:0000313" key="2">
    <source>
        <dbReference type="EMBL" id="GAB1309866.1"/>
    </source>
</evidence>
<keyword evidence="1" id="KW-0472">Membrane</keyword>
<keyword evidence="3" id="KW-1185">Reference proteome</keyword>
<dbReference type="EMBL" id="BAAFSV010000001">
    <property type="protein sequence ID" value="GAB1309866.1"/>
    <property type="molecule type" value="Genomic_DNA"/>
</dbReference>
<gene>
    <name evidence="2" type="ORF">MFIFM68171_00076</name>
</gene>
<dbReference type="RefSeq" id="XP_070911599.1">
    <property type="nucleotide sequence ID" value="XM_071055498.1"/>
</dbReference>
<feature type="transmembrane region" description="Helical" evidence="1">
    <location>
        <begin position="114"/>
        <end position="134"/>
    </location>
</feature>
<name>A0ABQ0FWI6_9PEZI</name>
<evidence type="ECO:0000256" key="1">
    <source>
        <dbReference type="SAM" id="Phobius"/>
    </source>
</evidence>
<evidence type="ECO:0000313" key="3">
    <source>
        <dbReference type="Proteomes" id="UP001628179"/>
    </source>
</evidence>
<reference evidence="2 3" key="1">
    <citation type="submission" date="2024-09" db="EMBL/GenBank/DDBJ databases">
        <title>Itraconazole resistance in Madurella fahalii resulting from another homologue of gene encoding cytochrome P450 14-alpha sterol demethylase (CYP51).</title>
        <authorList>
            <person name="Yoshioka I."/>
            <person name="Fahal A.H."/>
            <person name="Kaneko S."/>
            <person name="Yaguchi T."/>
        </authorList>
    </citation>
    <scope>NUCLEOTIDE SEQUENCE [LARGE SCALE GENOMIC DNA]</scope>
    <source>
        <strain evidence="2 3">IFM 68171</strain>
    </source>
</reference>
<accession>A0ABQ0FWI6</accession>
<organism evidence="2 3">
    <name type="scientific">Madurella fahalii</name>
    <dbReference type="NCBI Taxonomy" id="1157608"/>
    <lineage>
        <taxon>Eukaryota</taxon>
        <taxon>Fungi</taxon>
        <taxon>Dikarya</taxon>
        <taxon>Ascomycota</taxon>
        <taxon>Pezizomycotina</taxon>
        <taxon>Sordariomycetes</taxon>
        <taxon>Sordariomycetidae</taxon>
        <taxon>Sordariales</taxon>
        <taxon>Sordariales incertae sedis</taxon>
        <taxon>Madurella</taxon>
    </lineage>
</organism>